<dbReference type="Gene3D" id="3.20.20.140">
    <property type="entry name" value="Metal-dependent hydrolases"/>
    <property type="match status" value="1"/>
</dbReference>
<organism evidence="3 4">
    <name type="scientific">Chiayiivirga flava</name>
    <dbReference type="NCBI Taxonomy" id="659595"/>
    <lineage>
        <taxon>Bacteria</taxon>
        <taxon>Pseudomonadati</taxon>
        <taxon>Pseudomonadota</taxon>
        <taxon>Gammaproteobacteria</taxon>
        <taxon>Lysobacterales</taxon>
        <taxon>Lysobacteraceae</taxon>
        <taxon>Chiayiivirga</taxon>
    </lineage>
</organism>
<dbReference type="SUPFAM" id="SSF51556">
    <property type="entry name" value="Metallo-dependent hydrolases"/>
    <property type="match status" value="1"/>
</dbReference>
<dbReference type="InterPro" id="IPR032466">
    <property type="entry name" value="Metal_Hydrolase"/>
</dbReference>
<gene>
    <name evidence="3" type="ORF">HNQ52_003326</name>
</gene>
<comment type="caution">
    <text evidence="3">The sequence shown here is derived from an EMBL/GenBank/DDBJ whole genome shotgun (WGS) entry which is preliminary data.</text>
</comment>
<keyword evidence="4" id="KW-1185">Reference proteome</keyword>
<dbReference type="PANTHER" id="PTHR43135:SF3">
    <property type="entry name" value="ALPHA-D-RIBOSE 1-METHYLPHOSPHONATE 5-TRIPHOSPHATE DIPHOSPHATASE"/>
    <property type="match status" value="1"/>
</dbReference>
<evidence type="ECO:0000256" key="1">
    <source>
        <dbReference type="SAM" id="SignalP"/>
    </source>
</evidence>
<feature type="signal peptide" evidence="1">
    <location>
        <begin position="1"/>
        <end position="21"/>
    </location>
</feature>
<name>A0A7W8G2A4_9GAMM</name>
<dbReference type="SUPFAM" id="SSF51338">
    <property type="entry name" value="Composite domain of metallo-dependent hydrolases"/>
    <property type="match status" value="1"/>
</dbReference>
<dbReference type="InterPro" id="IPR011059">
    <property type="entry name" value="Metal-dep_hydrolase_composite"/>
</dbReference>
<keyword evidence="3" id="KW-0378">Hydrolase</keyword>
<protein>
    <submittedName>
        <fullName evidence="3">Imidazolonepropionase-like amidohydrolase</fullName>
    </submittedName>
</protein>
<dbReference type="AlphaFoldDB" id="A0A7W8G2A4"/>
<dbReference type="EMBL" id="JACHHP010000008">
    <property type="protein sequence ID" value="MBB5209753.1"/>
    <property type="molecule type" value="Genomic_DNA"/>
</dbReference>
<proteinExistence type="predicted"/>
<dbReference type="GO" id="GO:0016810">
    <property type="term" value="F:hydrolase activity, acting on carbon-nitrogen (but not peptide) bonds"/>
    <property type="evidence" value="ECO:0007669"/>
    <property type="project" value="InterPro"/>
</dbReference>
<dbReference type="Pfam" id="PF01979">
    <property type="entry name" value="Amidohydro_1"/>
    <property type="match status" value="1"/>
</dbReference>
<feature type="chain" id="PRO_5031164818" evidence="1">
    <location>
        <begin position="22"/>
        <end position="439"/>
    </location>
</feature>
<reference evidence="3 4" key="1">
    <citation type="submission" date="2020-08" db="EMBL/GenBank/DDBJ databases">
        <title>Genomic Encyclopedia of Type Strains, Phase IV (KMG-IV): sequencing the most valuable type-strain genomes for metagenomic binning, comparative biology and taxonomic classification.</title>
        <authorList>
            <person name="Goeker M."/>
        </authorList>
    </citation>
    <scope>NUCLEOTIDE SEQUENCE [LARGE SCALE GENOMIC DNA]</scope>
    <source>
        <strain evidence="3 4">DSM 24163</strain>
    </source>
</reference>
<evidence type="ECO:0000259" key="2">
    <source>
        <dbReference type="Pfam" id="PF01979"/>
    </source>
</evidence>
<dbReference type="Gene3D" id="2.30.40.10">
    <property type="entry name" value="Urease, subunit C, domain 1"/>
    <property type="match status" value="1"/>
</dbReference>
<feature type="domain" description="Amidohydrolase-related" evidence="2">
    <location>
        <begin position="315"/>
        <end position="403"/>
    </location>
</feature>
<dbReference type="Proteomes" id="UP000521199">
    <property type="component" value="Unassembled WGS sequence"/>
</dbReference>
<dbReference type="PANTHER" id="PTHR43135">
    <property type="entry name" value="ALPHA-D-RIBOSE 1-METHYLPHOSPHONATE 5-TRIPHOSPHATE DIPHOSPHATASE"/>
    <property type="match status" value="1"/>
</dbReference>
<dbReference type="RefSeq" id="WP_183962373.1">
    <property type="nucleotide sequence ID" value="NZ_JACHHP010000008.1"/>
</dbReference>
<evidence type="ECO:0000313" key="4">
    <source>
        <dbReference type="Proteomes" id="UP000521199"/>
    </source>
</evidence>
<dbReference type="InterPro" id="IPR051781">
    <property type="entry name" value="Metallo-dep_Hydrolase"/>
</dbReference>
<sequence>MTSLRIATLALAGLLASAATAHDGVPAAPQSGPVVIDGATVHTVSGDTIERGRVRFEDGKIVAVGGGDVSTAGATVVDATGKHAYPGLIAAYSVLGLVEVGAVRATVDVAEVGANAANVRAEVAVNPDSELIPVTRSNGVLLALSAPQVTGDGVIGGTSALLQLEGWTWEDMTVRAPIALHVYWPSGFVPAGFPEEMAEAARKAVAGKRDALARAFEQARAYAGDGTRTGADDLRLAAMKPFVAGERPVFFHAEDVQSLNDALDFAQKYALRPVLVGAGEAWRLTDRLRALRVPVIVGGTHTLPLRRFDPVDATFANAAKLKAAGIDFAIATPGDGFDTTNLRNLPYHAATAAAYGLSKDDALRAITLWPARILGVDDRVGSLDVGKDATLFLTDGDPLEARTTVERAWIGGREIDLANRQMRLYDKYRQKYPQTRDAR</sequence>
<keyword evidence="1" id="KW-0732">Signal</keyword>
<accession>A0A7W8G2A4</accession>
<dbReference type="InterPro" id="IPR006680">
    <property type="entry name" value="Amidohydro-rel"/>
</dbReference>
<evidence type="ECO:0000313" key="3">
    <source>
        <dbReference type="EMBL" id="MBB5209753.1"/>
    </source>
</evidence>